<accession>A0A8F3BEI1</accession>
<sequence>MKESERARRFTTGRFYDHLQRPDDKDDKAFIAHAKKALGFDFNRVMDEAREEYQKHSRPSIAKRAANLVILSALKEIGEQKWRPDKEEKEEEKPERKIKIEPQPLPNKPKERKWTGPSILDMADQKKKGG</sequence>
<keyword evidence="3" id="KW-1185">Reference proteome</keyword>
<evidence type="ECO:0000313" key="3">
    <source>
        <dbReference type="Proteomes" id="UP000683424"/>
    </source>
</evidence>
<organism evidence="2 3">
    <name type="scientific">Vibrio phage vB_VpP_BT-1011</name>
    <dbReference type="NCBI Taxonomy" id="2799672"/>
    <lineage>
        <taxon>Viruses</taxon>
        <taxon>Duplodnaviria</taxon>
        <taxon>Heunggongvirae</taxon>
        <taxon>Uroviricota</taxon>
        <taxon>Caudoviricetes</taxon>
        <taxon>Tieomvirus</taxon>
        <taxon>Tieomvirus BT1011</taxon>
    </lineage>
</organism>
<feature type="region of interest" description="Disordered" evidence="1">
    <location>
        <begin position="79"/>
        <end position="130"/>
    </location>
</feature>
<dbReference type="Proteomes" id="UP000683424">
    <property type="component" value="Segment"/>
</dbReference>
<protein>
    <submittedName>
        <fullName evidence="2">Uncharacterized protein</fullName>
    </submittedName>
</protein>
<evidence type="ECO:0000256" key="1">
    <source>
        <dbReference type="SAM" id="MobiDB-lite"/>
    </source>
</evidence>
<reference evidence="2" key="1">
    <citation type="submission" date="2020-09" db="EMBL/GenBank/DDBJ databases">
        <authorList>
            <person name="Gao C."/>
            <person name="Qiu Z."/>
        </authorList>
    </citation>
    <scope>NUCLEOTIDE SEQUENCE</scope>
</reference>
<name>A0A8F3BEI1_9CAUD</name>
<gene>
    <name evidence="2" type="ORF">vBVpPBT1011_0029</name>
</gene>
<dbReference type="EMBL" id="MW009675">
    <property type="protein sequence ID" value="QWX10228.1"/>
    <property type="molecule type" value="Genomic_DNA"/>
</dbReference>
<feature type="compositionally biased region" description="Basic and acidic residues" evidence="1">
    <location>
        <begin position="79"/>
        <end position="100"/>
    </location>
</feature>
<evidence type="ECO:0000313" key="2">
    <source>
        <dbReference type="EMBL" id="QWX10228.1"/>
    </source>
</evidence>
<proteinExistence type="predicted"/>